<dbReference type="AlphaFoldDB" id="A0A1F8EIG5"/>
<name>A0A1F8EIG5_9BACT</name>
<dbReference type="EMBL" id="MGJD01000018">
    <property type="protein sequence ID" value="OGN00624.1"/>
    <property type="molecule type" value="Genomic_DNA"/>
</dbReference>
<accession>A0A1F8EIG5</accession>
<feature type="transmembrane region" description="Helical" evidence="1">
    <location>
        <begin position="49"/>
        <end position="71"/>
    </location>
</feature>
<organism evidence="2 3">
    <name type="scientific">Candidatus Yanofskybacteria bacterium RIFCSPHIGHO2_01_FULL_41_53</name>
    <dbReference type="NCBI Taxonomy" id="1802663"/>
    <lineage>
        <taxon>Bacteria</taxon>
        <taxon>Candidatus Yanofskyibacteriota</taxon>
    </lineage>
</organism>
<evidence type="ECO:0000256" key="1">
    <source>
        <dbReference type="SAM" id="Phobius"/>
    </source>
</evidence>
<proteinExistence type="predicted"/>
<comment type="caution">
    <text evidence="2">The sequence shown here is derived from an EMBL/GenBank/DDBJ whole genome shotgun (WGS) entry which is preliminary data.</text>
</comment>
<reference evidence="2 3" key="1">
    <citation type="journal article" date="2016" name="Nat. Commun.">
        <title>Thousands of microbial genomes shed light on interconnected biogeochemical processes in an aquifer system.</title>
        <authorList>
            <person name="Anantharaman K."/>
            <person name="Brown C.T."/>
            <person name="Hug L.A."/>
            <person name="Sharon I."/>
            <person name="Castelle C.J."/>
            <person name="Probst A.J."/>
            <person name="Thomas B.C."/>
            <person name="Singh A."/>
            <person name="Wilkins M.J."/>
            <person name="Karaoz U."/>
            <person name="Brodie E.L."/>
            <person name="Williams K.H."/>
            <person name="Hubbard S.S."/>
            <person name="Banfield J.F."/>
        </authorList>
    </citation>
    <scope>NUCLEOTIDE SEQUENCE [LARGE SCALE GENOMIC DNA]</scope>
</reference>
<evidence type="ECO:0000313" key="2">
    <source>
        <dbReference type="EMBL" id="OGN00624.1"/>
    </source>
</evidence>
<dbReference type="Proteomes" id="UP000177117">
    <property type="component" value="Unassembled WGS sequence"/>
</dbReference>
<sequence length="84" mass="10064">MRILYISLFTLLGVLVQFVIHSVVEQWYIKLLISDFEKYSLGWLWDVWFSIHYVGSIILLAVGIIAGYYLGKYWWGRIYEKKQI</sequence>
<keyword evidence="1" id="KW-0472">Membrane</keyword>
<gene>
    <name evidence="2" type="ORF">A2650_01730</name>
</gene>
<keyword evidence="1" id="KW-0812">Transmembrane</keyword>
<keyword evidence="1" id="KW-1133">Transmembrane helix</keyword>
<feature type="transmembrane region" description="Helical" evidence="1">
    <location>
        <begin position="7"/>
        <end position="29"/>
    </location>
</feature>
<evidence type="ECO:0000313" key="3">
    <source>
        <dbReference type="Proteomes" id="UP000177117"/>
    </source>
</evidence>
<protein>
    <submittedName>
        <fullName evidence="2">Uncharacterized protein</fullName>
    </submittedName>
</protein>